<gene>
    <name evidence="1" type="ORF">Pint_22652</name>
</gene>
<evidence type="ECO:0000313" key="2">
    <source>
        <dbReference type="Proteomes" id="UP001163603"/>
    </source>
</evidence>
<sequence>MVEVVAKDQDRKEDTTMKSVVLTFTGDKLVLLSSFLNAIRELGNEAVEHYDPHIIMQASSLIVIPLNMESESKFRVRNST</sequence>
<evidence type="ECO:0000313" key="1">
    <source>
        <dbReference type="EMBL" id="KAJ0037398.1"/>
    </source>
</evidence>
<dbReference type="EMBL" id="CM047741">
    <property type="protein sequence ID" value="KAJ0037398.1"/>
    <property type="molecule type" value="Genomic_DNA"/>
</dbReference>
<accession>A0ACC0YIX0</accession>
<name>A0ACC0YIX0_9ROSI</name>
<comment type="caution">
    <text evidence="1">The sequence shown here is derived from an EMBL/GenBank/DDBJ whole genome shotgun (WGS) entry which is preliminary data.</text>
</comment>
<protein>
    <submittedName>
        <fullName evidence="1">Uncharacterized protein</fullName>
    </submittedName>
</protein>
<reference evidence="2" key="1">
    <citation type="journal article" date="2023" name="G3 (Bethesda)">
        <title>Genome assembly and association tests identify interacting loci associated with vigor, precocity, and sex in interspecific pistachio rootstocks.</title>
        <authorList>
            <person name="Palmer W."/>
            <person name="Jacygrad E."/>
            <person name="Sagayaradj S."/>
            <person name="Cavanaugh K."/>
            <person name="Han R."/>
            <person name="Bertier L."/>
            <person name="Beede B."/>
            <person name="Kafkas S."/>
            <person name="Golino D."/>
            <person name="Preece J."/>
            <person name="Michelmore R."/>
        </authorList>
    </citation>
    <scope>NUCLEOTIDE SEQUENCE [LARGE SCALE GENOMIC DNA]</scope>
</reference>
<proteinExistence type="predicted"/>
<organism evidence="1 2">
    <name type="scientific">Pistacia integerrima</name>
    <dbReference type="NCBI Taxonomy" id="434235"/>
    <lineage>
        <taxon>Eukaryota</taxon>
        <taxon>Viridiplantae</taxon>
        <taxon>Streptophyta</taxon>
        <taxon>Embryophyta</taxon>
        <taxon>Tracheophyta</taxon>
        <taxon>Spermatophyta</taxon>
        <taxon>Magnoliopsida</taxon>
        <taxon>eudicotyledons</taxon>
        <taxon>Gunneridae</taxon>
        <taxon>Pentapetalae</taxon>
        <taxon>rosids</taxon>
        <taxon>malvids</taxon>
        <taxon>Sapindales</taxon>
        <taxon>Anacardiaceae</taxon>
        <taxon>Pistacia</taxon>
    </lineage>
</organism>
<keyword evidence="2" id="KW-1185">Reference proteome</keyword>
<dbReference type="Proteomes" id="UP001163603">
    <property type="component" value="Chromosome 6"/>
</dbReference>